<dbReference type="RefSeq" id="WP_200127181.1">
    <property type="nucleotide sequence ID" value="NZ_CP054705.1"/>
</dbReference>
<proteinExistence type="predicted"/>
<dbReference type="KEGG" id="scia:HUG15_03850"/>
<dbReference type="Pfam" id="PF09709">
    <property type="entry name" value="Cas_Csd1"/>
    <property type="match status" value="1"/>
</dbReference>
<dbReference type="InterPro" id="IPR010144">
    <property type="entry name" value="CRISPR-assoc_prot_Csd1-typ"/>
</dbReference>
<dbReference type="AlphaFoldDB" id="A0A7T6Z0R2"/>
<gene>
    <name evidence="1" type="primary">cas8c</name>
    <name evidence="1" type="ORF">HUG15_03850</name>
</gene>
<name>A0A7T6Z0R2_9BACI</name>
<dbReference type="EMBL" id="CP054705">
    <property type="protein sequence ID" value="QQK74821.1"/>
    <property type="molecule type" value="Genomic_DNA"/>
</dbReference>
<dbReference type="NCBIfam" id="TIGR01863">
    <property type="entry name" value="cas_Csd1"/>
    <property type="match status" value="1"/>
</dbReference>
<dbReference type="Proteomes" id="UP000595823">
    <property type="component" value="Chromosome"/>
</dbReference>
<keyword evidence="2" id="KW-1185">Reference proteome</keyword>
<evidence type="ECO:0000313" key="1">
    <source>
        <dbReference type="EMBL" id="QQK74821.1"/>
    </source>
</evidence>
<evidence type="ECO:0000313" key="2">
    <source>
        <dbReference type="Proteomes" id="UP000595823"/>
    </source>
</evidence>
<organism evidence="1 2">
    <name type="scientific">Salicibibacter cibarius</name>
    <dbReference type="NCBI Taxonomy" id="2743000"/>
    <lineage>
        <taxon>Bacteria</taxon>
        <taxon>Bacillati</taxon>
        <taxon>Bacillota</taxon>
        <taxon>Bacilli</taxon>
        <taxon>Bacillales</taxon>
        <taxon>Bacillaceae</taxon>
        <taxon>Salicibibacter</taxon>
    </lineage>
</organism>
<reference evidence="1 2" key="1">
    <citation type="submission" date="2020-06" db="EMBL/GenBank/DDBJ databases">
        <title>Genomic analysis of Salicibibacter sp. NKC5-3.</title>
        <authorList>
            <person name="Oh Y.J."/>
        </authorList>
    </citation>
    <scope>NUCLEOTIDE SEQUENCE [LARGE SCALE GENOMIC DNA]</scope>
    <source>
        <strain evidence="1 2">NKC5-3</strain>
    </source>
</reference>
<protein>
    <submittedName>
        <fullName evidence="1">Type I-C CRISPR-associated protein Cas8c/Csd1</fullName>
    </submittedName>
</protein>
<dbReference type="CDD" id="cd09757">
    <property type="entry name" value="Cas8c_I-C"/>
    <property type="match status" value="1"/>
</dbReference>
<sequence length="630" mass="72447">MSWLLHLYETYEANENQVGKVIKKYNDREYTLLPISHTTQNAHIEVLVTEDGEFHTAHLLGKESTLIPCTDDAASRSGTKVAPYPLHDKLSYVAGDFQEYGGIIKQEDPFVAYINQLRNWANSSHAVEKVKSIYNYLRKGRLIKDLVAEKIVYLDENKKMIEKWNKEYEKLYGEKPEIFSAVTSGQQSAFVRFNVYASNDVLTDIWKDKDMYDSFIAFYRDQLTEEDVCFVTGNTNPITTLHANKIRHANDKAKLISGNDKNGFTYRGRFMNSQEAATISYEASQKAHNALKWLIHRQGKILDNRVFLIWGNEEEDFLPDPGGDPLDFWEEGNQKIEKKANTQLIQANEVMKLIDGYRGKGSFKAHVNILILDSATTGRMGVLYYQHMNKELYLNRLEHWHKTCVWRHRYRKSEGGVVEFEGAPATKDIAFAAYGSGASDKVVKGLMERVLPCIVDKRNVPKDIIRSAVQRASNPVSMESWEWKKTLSIACALVNKEEEIGLALNKEDNTRDYLFGRLLAIAYVLEKWALNEQGEKRDTNAERYMVSFSNKPKRTWKTIHDSLLPYKSRLGNRANKLYKLIIEVTDQFLPGEFNDEKLSGTYLAGFSSQVMELENRKPSEESKTNEREDK</sequence>
<accession>A0A7T6Z0R2</accession>